<name>A0A6A3HV09_9STRA</name>
<evidence type="ECO:0000313" key="2">
    <source>
        <dbReference type="EMBL" id="KAE8971803.1"/>
    </source>
</evidence>
<evidence type="ECO:0000256" key="1">
    <source>
        <dbReference type="SAM" id="MobiDB-lite"/>
    </source>
</evidence>
<sequence length="264" mass="30128">SRRYAEWQTLAYEATSDLQEEAEFDPEPSGPMVDRPKYDPPTHAYTETSSDSPTPAVATTTMRRSHALVHDQLESEPVGAADIKEVPRSVENKNVDQPKNDRTISHREQESDLVHVESKEEEPTELEAETIGIQEDDANPKDLEMLCNLPFPRTLRAMQSFLESLNYYSRFIEDFAVYAAILYEVDFFELRRRESAEIGRPKTGGVEQRTEEEDRWTRATVAVTLLKEKNCIHFNPETLRPGSRSSRYSLCEQVGDLRGTRAGT</sequence>
<dbReference type="InterPro" id="IPR043128">
    <property type="entry name" value="Rev_trsase/Diguanyl_cyclase"/>
</dbReference>
<dbReference type="AlphaFoldDB" id="A0A6A3HV09"/>
<feature type="compositionally biased region" description="Basic and acidic residues" evidence="1">
    <location>
        <begin position="82"/>
        <end position="118"/>
    </location>
</feature>
<feature type="compositionally biased region" description="Polar residues" evidence="1">
    <location>
        <begin position="45"/>
        <end position="62"/>
    </location>
</feature>
<dbReference type="InterPro" id="IPR051320">
    <property type="entry name" value="Viral_Replic_Matur_Polypro"/>
</dbReference>
<feature type="non-terminal residue" evidence="2">
    <location>
        <position position="1"/>
    </location>
</feature>
<accession>A0A6A3HV09</accession>
<evidence type="ECO:0000313" key="3">
    <source>
        <dbReference type="Proteomes" id="UP000429607"/>
    </source>
</evidence>
<reference evidence="2 3" key="1">
    <citation type="submission" date="2018-09" db="EMBL/GenBank/DDBJ databases">
        <title>Genomic investigation of the strawberry pathogen Phytophthora fragariae indicates pathogenicity is determined by transcriptional variation in three key races.</title>
        <authorList>
            <person name="Adams T.M."/>
            <person name="Armitage A.D."/>
            <person name="Sobczyk M.K."/>
            <person name="Bates H.J."/>
            <person name="Dunwell J.M."/>
            <person name="Nellist C.F."/>
            <person name="Harrison R.J."/>
        </authorList>
    </citation>
    <scope>NUCLEOTIDE SEQUENCE [LARGE SCALE GENOMIC DNA]</scope>
    <source>
        <strain evidence="2 3">SCRP249</strain>
    </source>
</reference>
<evidence type="ECO:0008006" key="4">
    <source>
        <dbReference type="Google" id="ProtNLM"/>
    </source>
</evidence>
<gene>
    <name evidence="2" type="ORF">PR001_g26781</name>
</gene>
<proteinExistence type="predicted"/>
<dbReference type="PANTHER" id="PTHR33064:SF37">
    <property type="entry name" value="RIBONUCLEASE H"/>
    <property type="match status" value="1"/>
</dbReference>
<dbReference type="Gene3D" id="3.30.70.270">
    <property type="match status" value="1"/>
</dbReference>
<dbReference type="SUPFAM" id="SSF56672">
    <property type="entry name" value="DNA/RNA polymerases"/>
    <property type="match status" value="1"/>
</dbReference>
<organism evidence="2 3">
    <name type="scientific">Phytophthora rubi</name>
    <dbReference type="NCBI Taxonomy" id="129364"/>
    <lineage>
        <taxon>Eukaryota</taxon>
        <taxon>Sar</taxon>
        <taxon>Stramenopiles</taxon>
        <taxon>Oomycota</taxon>
        <taxon>Peronosporomycetes</taxon>
        <taxon>Peronosporales</taxon>
        <taxon>Peronosporaceae</taxon>
        <taxon>Phytophthora</taxon>
    </lineage>
</organism>
<comment type="caution">
    <text evidence="2">The sequence shown here is derived from an EMBL/GenBank/DDBJ whole genome shotgun (WGS) entry which is preliminary data.</text>
</comment>
<dbReference type="EMBL" id="QXFV01004086">
    <property type="protein sequence ID" value="KAE8971803.1"/>
    <property type="molecule type" value="Genomic_DNA"/>
</dbReference>
<feature type="region of interest" description="Disordered" evidence="1">
    <location>
        <begin position="14"/>
        <end position="127"/>
    </location>
</feature>
<dbReference type="Proteomes" id="UP000429607">
    <property type="component" value="Unassembled WGS sequence"/>
</dbReference>
<dbReference type="PANTHER" id="PTHR33064">
    <property type="entry name" value="POL PROTEIN"/>
    <property type="match status" value="1"/>
</dbReference>
<protein>
    <recommendedName>
        <fullName evidence="4">Reverse transcriptase</fullName>
    </recommendedName>
</protein>
<dbReference type="InterPro" id="IPR043502">
    <property type="entry name" value="DNA/RNA_pol_sf"/>
</dbReference>